<dbReference type="Pfam" id="PF04784">
    <property type="entry name" value="DUF547"/>
    <property type="match status" value="1"/>
</dbReference>
<dbReference type="InterPro" id="IPR006869">
    <property type="entry name" value="DUF547"/>
</dbReference>
<accession>A0ABW5X0B4</accession>
<dbReference type="RefSeq" id="WP_251742898.1">
    <property type="nucleotide sequence ID" value="NZ_JBHUOJ010000008.1"/>
</dbReference>
<name>A0ABW5X0B4_9FLAO</name>
<gene>
    <name evidence="2" type="ORF">ACFSYS_04415</name>
</gene>
<protein>
    <submittedName>
        <fullName evidence="2">DUF547 domain-containing protein</fullName>
    </submittedName>
</protein>
<evidence type="ECO:0000259" key="1">
    <source>
        <dbReference type="Pfam" id="PF04784"/>
    </source>
</evidence>
<dbReference type="PANTHER" id="PTHR46361">
    <property type="entry name" value="ELECTRON CARRIER/ PROTEIN DISULFIDE OXIDOREDUCTASE"/>
    <property type="match status" value="1"/>
</dbReference>
<evidence type="ECO:0000313" key="3">
    <source>
        <dbReference type="Proteomes" id="UP001597438"/>
    </source>
</evidence>
<dbReference type="Proteomes" id="UP001597438">
    <property type="component" value="Unassembled WGS sequence"/>
</dbReference>
<dbReference type="PANTHER" id="PTHR46361:SF3">
    <property type="entry name" value="ELECTRON CARRIER_ PROTEIN DISULFIDE OXIDOREDUCTASE"/>
    <property type="match status" value="1"/>
</dbReference>
<feature type="domain" description="DUF547" evidence="1">
    <location>
        <begin position="101"/>
        <end position="204"/>
    </location>
</feature>
<dbReference type="EMBL" id="JBHUOJ010000008">
    <property type="protein sequence ID" value="MFD2832520.1"/>
    <property type="molecule type" value="Genomic_DNA"/>
</dbReference>
<proteinExistence type="predicted"/>
<comment type="caution">
    <text evidence="2">The sequence shown here is derived from an EMBL/GenBank/DDBJ whole genome shotgun (WGS) entry which is preliminary data.</text>
</comment>
<organism evidence="2 3">
    <name type="scientific">Christiangramia antarctica</name>
    <dbReference type="NCBI Taxonomy" id="2058158"/>
    <lineage>
        <taxon>Bacteria</taxon>
        <taxon>Pseudomonadati</taxon>
        <taxon>Bacteroidota</taxon>
        <taxon>Flavobacteriia</taxon>
        <taxon>Flavobacteriales</taxon>
        <taxon>Flavobacteriaceae</taxon>
        <taxon>Christiangramia</taxon>
    </lineage>
</organism>
<sequence>MKYVLISVLGIFILIPGYILLNKSGLLGMAGLDDAGLHWDKKSSDFNATENPILDHTEWNDLLKKHVANDGDVNYKGFVKEKEKLEGYLDYLSKKQPKEAWPVAEQLAYYINLYNAGTILLIVDNYPVASIKDIKKPWRQEFIQVGDKMVALGTIEHSILRKMNEPRIHFAINCASFSCPKLLNEAYAAAKLEAQLQKVTAGFINSDKNKISKNEVVLSKIFDWYKKDFPR</sequence>
<keyword evidence="3" id="KW-1185">Reference proteome</keyword>
<reference evidence="3" key="1">
    <citation type="journal article" date="2019" name="Int. J. Syst. Evol. Microbiol.">
        <title>The Global Catalogue of Microorganisms (GCM) 10K type strain sequencing project: providing services to taxonomists for standard genome sequencing and annotation.</title>
        <authorList>
            <consortium name="The Broad Institute Genomics Platform"/>
            <consortium name="The Broad Institute Genome Sequencing Center for Infectious Disease"/>
            <person name="Wu L."/>
            <person name="Ma J."/>
        </authorList>
    </citation>
    <scope>NUCLEOTIDE SEQUENCE [LARGE SCALE GENOMIC DNA]</scope>
    <source>
        <strain evidence="3">KCTC 52925</strain>
    </source>
</reference>
<evidence type="ECO:0000313" key="2">
    <source>
        <dbReference type="EMBL" id="MFD2832520.1"/>
    </source>
</evidence>